<dbReference type="KEGG" id="xba:C7S18_03535"/>
<dbReference type="InterPro" id="IPR012368">
    <property type="entry name" value="OxRdtase_Mopterin-bd_su_IorB"/>
</dbReference>
<gene>
    <name evidence="2" type="ORF">C7S18_03535</name>
</gene>
<dbReference type="Pfam" id="PF20256">
    <property type="entry name" value="MoCoBD_2"/>
    <property type="match status" value="2"/>
</dbReference>
<keyword evidence="3" id="KW-1185">Reference proteome</keyword>
<reference evidence="2 3" key="1">
    <citation type="submission" date="2018-03" db="EMBL/GenBank/DDBJ databases">
        <title>Ahniella affigens gen. nov., sp. nov., a gammaproteobacterium isolated from sandy soil near a stream.</title>
        <authorList>
            <person name="Ko Y."/>
            <person name="Kim J.-H."/>
        </authorList>
    </citation>
    <scope>NUCLEOTIDE SEQUENCE [LARGE SCALE GENOMIC DNA]</scope>
    <source>
        <strain evidence="2 3">D13</strain>
    </source>
</reference>
<dbReference type="OrthoDB" id="6177861at2"/>
<dbReference type="Gene3D" id="3.30.365.10">
    <property type="entry name" value="Aldehyde oxidase/xanthine dehydrogenase, molybdopterin binding domain"/>
    <property type="match status" value="4"/>
</dbReference>
<dbReference type="InterPro" id="IPR008274">
    <property type="entry name" value="AldOxase/xan_DH_MoCoBD1"/>
</dbReference>
<dbReference type="InterPro" id="IPR037165">
    <property type="entry name" value="AldOxase/xan_DH_Mopterin-bd_sf"/>
</dbReference>
<proteinExistence type="predicted"/>
<dbReference type="InterPro" id="IPR000674">
    <property type="entry name" value="Ald_Oxase/Xan_DH_a/b"/>
</dbReference>
<dbReference type="Proteomes" id="UP000241074">
    <property type="component" value="Chromosome"/>
</dbReference>
<dbReference type="PROSITE" id="PS51318">
    <property type="entry name" value="TAT"/>
    <property type="match status" value="1"/>
</dbReference>
<dbReference type="SUPFAM" id="SSF56003">
    <property type="entry name" value="Molybdenum cofactor-binding domain"/>
    <property type="match status" value="2"/>
</dbReference>
<protein>
    <submittedName>
        <fullName evidence="2">Twin-arginine translocation pathway signal protein</fullName>
    </submittedName>
</protein>
<accession>A0A2P1PYT8</accession>
<evidence type="ECO:0000259" key="1">
    <source>
        <dbReference type="SMART" id="SM01008"/>
    </source>
</evidence>
<dbReference type="GO" id="GO:0016491">
    <property type="term" value="F:oxidoreductase activity"/>
    <property type="evidence" value="ECO:0007669"/>
    <property type="project" value="InterPro"/>
</dbReference>
<dbReference type="InterPro" id="IPR006311">
    <property type="entry name" value="TAT_signal"/>
</dbReference>
<feature type="domain" description="Aldehyde oxidase/xanthine dehydrogenase a/b hammerhead" evidence="1">
    <location>
        <begin position="230"/>
        <end position="308"/>
    </location>
</feature>
<dbReference type="PANTHER" id="PTHR47495">
    <property type="entry name" value="ALDEHYDE DEHYDROGENASE"/>
    <property type="match status" value="1"/>
</dbReference>
<dbReference type="PIRSF" id="PIRSF036389">
    <property type="entry name" value="IOR_B"/>
    <property type="match status" value="1"/>
</dbReference>
<name>A0A2P1PYT8_9GAMM</name>
<organism evidence="2 3">
    <name type="scientific">Ahniella affigens</name>
    <dbReference type="NCBI Taxonomy" id="2021234"/>
    <lineage>
        <taxon>Bacteria</taxon>
        <taxon>Pseudomonadati</taxon>
        <taxon>Pseudomonadota</taxon>
        <taxon>Gammaproteobacteria</taxon>
        <taxon>Lysobacterales</taxon>
        <taxon>Rhodanobacteraceae</taxon>
        <taxon>Ahniella</taxon>
    </lineage>
</organism>
<evidence type="ECO:0000313" key="3">
    <source>
        <dbReference type="Proteomes" id="UP000241074"/>
    </source>
</evidence>
<dbReference type="InterPro" id="IPR046867">
    <property type="entry name" value="AldOxase/xan_DH_MoCoBD2"/>
</dbReference>
<dbReference type="SMART" id="SM01008">
    <property type="entry name" value="Ald_Xan_dh_C"/>
    <property type="match status" value="1"/>
</dbReference>
<dbReference type="PANTHER" id="PTHR47495:SF2">
    <property type="entry name" value="ALDEHYDE DEHYDROGENASE"/>
    <property type="match status" value="1"/>
</dbReference>
<evidence type="ECO:0000313" key="2">
    <source>
        <dbReference type="EMBL" id="AVP99993.1"/>
    </source>
</evidence>
<dbReference type="EMBL" id="CP027860">
    <property type="protein sequence ID" value="AVP99993.1"/>
    <property type="molecule type" value="Genomic_DNA"/>
</dbReference>
<dbReference type="Gene3D" id="3.90.1170.50">
    <property type="entry name" value="Aldehyde oxidase/xanthine dehydrogenase, a/b hammerhead"/>
    <property type="match status" value="1"/>
</dbReference>
<reference evidence="2 3" key="2">
    <citation type="submission" date="2018-03" db="EMBL/GenBank/DDBJ databases">
        <authorList>
            <person name="Keele B.F."/>
        </authorList>
    </citation>
    <scope>NUCLEOTIDE SEQUENCE [LARGE SCALE GENOMIC DNA]</scope>
    <source>
        <strain evidence="2 3">D13</strain>
    </source>
</reference>
<sequence length="737" mass="77366">MHPRILPNVLARRQPQLNRRQFLFAAGMVGTVMVVGCSSDAPSDSAATPPATDATTNAGPSPFAAYVGIAADGTVTVYSSQFDMGQNAYHGLATLVAEELDVPLTRVRVEGRAGNPKWYGNAMMGGAFQLTGGSSSMMTSWDRYRQAGAIAREMLKAAAAKQFGVSAAELEAADGKITHAASKQSADYGTLAAAAAALPVPADVALKPAAAWTLIGKDSTARIDSVPKSTGKLEFTIDTRLPGMVFATMLHSPRFGGTVKSVDDQAARAVPGVTDVVTVSRGVAVVATNTWAALQGRKALKVEWDFSAAETRSTDALYAELEKAAAGPGKSALNRGDAAAALGKAKQVIEADYRFPYLAHAALEPLNAIAHRDGDTLHLYGGLQMPDAVQGACAAIAGVPPEAVALHVKQTGGGFGRRAVPDCDVFVEVVEIAKAIQFRAPVLLQWSREADMAGGRYRPIHVHRVRVGIDADGQISGWQHHVAGQSIFAGGPFEGMMKDGIDPSSIEGIDDTPYALPDLSLEVSRLESKVPVLWWRSVGHTHTAYVMETMIDEIASATGQDPVALRLKLLPAGARQRAVLEKAAAEAGWSNPVAAGRYRGVAVHQSFGSFVATVAEVSKQADGSIKVERCVVASDCGLVINPDIVRAQIAGGTGFGLGAVLGEQLQIADGGAVQQNYDGYRPLRLVDMPEVVVHMLPSAEKPTGIGECAVPPIGPAVANAIFQATGKRLRHLPYRQA</sequence>
<dbReference type="InterPro" id="IPR052516">
    <property type="entry name" value="N-heterocyclic_Hydroxylase"/>
</dbReference>
<dbReference type="AlphaFoldDB" id="A0A2P1PYT8"/>
<dbReference type="Pfam" id="PF02738">
    <property type="entry name" value="MoCoBD_1"/>
    <property type="match status" value="1"/>
</dbReference>